<dbReference type="AlphaFoldDB" id="K7AF39"/>
<dbReference type="RefSeq" id="WP_007105682.1">
    <property type="nucleotide sequence ID" value="NZ_BAER01000075.1"/>
</dbReference>
<proteinExistence type="predicted"/>
<evidence type="ECO:0000256" key="4">
    <source>
        <dbReference type="PROSITE-ProRule" id="PRU00335"/>
    </source>
</evidence>
<dbReference type="Gene3D" id="1.10.357.10">
    <property type="entry name" value="Tetracycline Repressor, domain 2"/>
    <property type="match status" value="1"/>
</dbReference>
<reference evidence="7" key="1">
    <citation type="journal article" date="2014" name="Environ. Microbiol.">
        <title>Comparative genomics of the marine bacterial genus Glaciecola reveals the high degree of genomic diversity and genomic characteristic for cold adaptation.</title>
        <authorList>
            <person name="Qin Q.L."/>
            <person name="Xie B.B."/>
            <person name="Yu Y."/>
            <person name="Shu Y.L."/>
            <person name="Rong J.C."/>
            <person name="Zhang Y.J."/>
            <person name="Zhao D.L."/>
            <person name="Chen X.L."/>
            <person name="Zhang X.Y."/>
            <person name="Chen B."/>
            <person name="Zhou B.C."/>
            <person name="Zhang Y.Z."/>
        </authorList>
    </citation>
    <scope>NUCLEOTIDE SEQUENCE [LARGE SCALE GENOMIC DNA]</scope>
    <source>
        <strain evidence="7">LMG 21857</strain>
    </source>
</reference>
<name>K7AF39_9ALTE</name>
<protein>
    <submittedName>
        <fullName evidence="6">TetR family transcriptional regulator</fullName>
    </submittedName>
</protein>
<dbReference type="OrthoDB" id="116240at2"/>
<dbReference type="Pfam" id="PF00440">
    <property type="entry name" value="TetR_N"/>
    <property type="match status" value="1"/>
</dbReference>
<evidence type="ECO:0000313" key="6">
    <source>
        <dbReference type="EMBL" id="GAC33915.1"/>
    </source>
</evidence>
<dbReference type="PANTHER" id="PTHR30055">
    <property type="entry name" value="HTH-TYPE TRANSCRIPTIONAL REGULATOR RUTR"/>
    <property type="match status" value="1"/>
</dbReference>
<keyword evidence="7" id="KW-1185">Reference proteome</keyword>
<comment type="caution">
    <text evidence="6">The sequence shown here is derived from an EMBL/GenBank/DDBJ whole genome shotgun (WGS) entry which is preliminary data.</text>
</comment>
<dbReference type="PRINTS" id="PR00455">
    <property type="entry name" value="HTHTETR"/>
</dbReference>
<dbReference type="FunFam" id="1.10.10.60:FF:000141">
    <property type="entry name" value="TetR family transcriptional regulator"/>
    <property type="match status" value="1"/>
</dbReference>
<organism evidence="6 7">
    <name type="scientific">Paraglaciecola polaris LMG 21857</name>
    <dbReference type="NCBI Taxonomy" id="1129793"/>
    <lineage>
        <taxon>Bacteria</taxon>
        <taxon>Pseudomonadati</taxon>
        <taxon>Pseudomonadota</taxon>
        <taxon>Gammaproteobacteria</taxon>
        <taxon>Alteromonadales</taxon>
        <taxon>Alteromonadaceae</taxon>
        <taxon>Paraglaciecola</taxon>
    </lineage>
</organism>
<dbReference type="InterPro" id="IPR001647">
    <property type="entry name" value="HTH_TetR"/>
</dbReference>
<dbReference type="Pfam" id="PF14246">
    <property type="entry name" value="TetR_C_7"/>
    <property type="match status" value="1"/>
</dbReference>
<feature type="DNA-binding region" description="H-T-H motif" evidence="4">
    <location>
        <begin position="28"/>
        <end position="47"/>
    </location>
</feature>
<dbReference type="SUPFAM" id="SSF46689">
    <property type="entry name" value="Homeodomain-like"/>
    <property type="match status" value="1"/>
</dbReference>
<keyword evidence="1" id="KW-0805">Transcription regulation</keyword>
<dbReference type="InterPro" id="IPR050109">
    <property type="entry name" value="HTH-type_TetR-like_transc_reg"/>
</dbReference>
<feature type="domain" description="HTH tetR-type" evidence="5">
    <location>
        <begin position="5"/>
        <end position="65"/>
    </location>
</feature>
<keyword evidence="3" id="KW-0804">Transcription</keyword>
<dbReference type="InterPro" id="IPR023772">
    <property type="entry name" value="DNA-bd_HTH_TetR-type_CS"/>
</dbReference>
<dbReference type="Gene3D" id="1.10.10.60">
    <property type="entry name" value="Homeodomain-like"/>
    <property type="match status" value="1"/>
</dbReference>
<keyword evidence="2 4" id="KW-0238">DNA-binding</keyword>
<gene>
    <name evidence="6" type="ORF">GPLA_3022</name>
</gene>
<dbReference type="InterPro" id="IPR009057">
    <property type="entry name" value="Homeodomain-like_sf"/>
</dbReference>
<dbReference type="EMBL" id="BAER01000075">
    <property type="protein sequence ID" value="GAC33915.1"/>
    <property type="molecule type" value="Genomic_DNA"/>
</dbReference>
<evidence type="ECO:0000256" key="2">
    <source>
        <dbReference type="ARBA" id="ARBA00023125"/>
    </source>
</evidence>
<dbReference type="GO" id="GO:0000976">
    <property type="term" value="F:transcription cis-regulatory region binding"/>
    <property type="evidence" value="ECO:0007669"/>
    <property type="project" value="TreeGrafter"/>
</dbReference>
<accession>K7AF39</accession>
<evidence type="ECO:0000256" key="3">
    <source>
        <dbReference type="ARBA" id="ARBA00023163"/>
    </source>
</evidence>
<dbReference type="InterPro" id="IPR039536">
    <property type="entry name" value="TetR_C_Proteobacteria"/>
</dbReference>
<evidence type="ECO:0000256" key="1">
    <source>
        <dbReference type="ARBA" id="ARBA00023015"/>
    </source>
</evidence>
<evidence type="ECO:0000313" key="7">
    <source>
        <dbReference type="Proteomes" id="UP000006322"/>
    </source>
</evidence>
<dbReference type="STRING" id="1129793.GPLA_3022"/>
<sequence length="198" mass="22912">MKLSDKKRINILDAAEQLFFEHGVQHTTMDQVATQAKASKRTVYNHFASKDVLFDAILSRMFEELEEGEELVFAQHMTIERQLTAIANQEVVLLTSDRFLRIAKIAFMQMLQQPTLAKSIASNQFGCMRYLHEFLQQACVAGELHIEDIDFAAKQFVYQLKSFIFYPVLYGFETSISIQTSQIIEQTVRTFLARYRPI</sequence>
<dbReference type="PROSITE" id="PS50977">
    <property type="entry name" value="HTH_TETR_2"/>
    <property type="match status" value="1"/>
</dbReference>
<dbReference type="GO" id="GO:0003700">
    <property type="term" value="F:DNA-binding transcription factor activity"/>
    <property type="evidence" value="ECO:0007669"/>
    <property type="project" value="TreeGrafter"/>
</dbReference>
<dbReference type="PROSITE" id="PS01081">
    <property type="entry name" value="HTH_TETR_1"/>
    <property type="match status" value="1"/>
</dbReference>
<dbReference type="Proteomes" id="UP000006322">
    <property type="component" value="Unassembled WGS sequence"/>
</dbReference>
<dbReference type="PANTHER" id="PTHR30055:SF146">
    <property type="entry name" value="HTH-TYPE TRANSCRIPTIONAL DUAL REGULATOR CECR"/>
    <property type="match status" value="1"/>
</dbReference>
<evidence type="ECO:0000259" key="5">
    <source>
        <dbReference type="PROSITE" id="PS50977"/>
    </source>
</evidence>